<feature type="compositionally biased region" description="Low complexity" evidence="1">
    <location>
        <begin position="163"/>
        <end position="178"/>
    </location>
</feature>
<dbReference type="EMBL" id="CAICTM010000024">
    <property type="protein sequence ID" value="CAB9497702.1"/>
    <property type="molecule type" value="Genomic_DNA"/>
</dbReference>
<organism evidence="2 3">
    <name type="scientific">Seminavis robusta</name>
    <dbReference type="NCBI Taxonomy" id="568900"/>
    <lineage>
        <taxon>Eukaryota</taxon>
        <taxon>Sar</taxon>
        <taxon>Stramenopiles</taxon>
        <taxon>Ochrophyta</taxon>
        <taxon>Bacillariophyta</taxon>
        <taxon>Bacillariophyceae</taxon>
        <taxon>Bacillariophycidae</taxon>
        <taxon>Naviculales</taxon>
        <taxon>Naviculaceae</taxon>
        <taxon>Seminavis</taxon>
    </lineage>
</organism>
<evidence type="ECO:0000256" key="1">
    <source>
        <dbReference type="SAM" id="MobiDB-lite"/>
    </source>
</evidence>
<comment type="caution">
    <text evidence="2">The sequence shown here is derived from an EMBL/GenBank/DDBJ whole genome shotgun (WGS) entry which is preliminary data.</text>
</comment>
<sequence length="524" mass="55481">MTVAEVSSVPLSSSDGNKLEVSTAEFLAEVVESTVGAAVATVNVEYPLVSTIDSAAADLFGGELGDYELNEIPSLFNLDSQQMRVDLENLGLAAAAAASAPCDAEIPFIGHDDNSNNNNTDSAPFKPQEIAAVATTSNTAVVTSDTMAKKRSAAEISEDEDSTSSSSSSSSSTSSSSKTAKKQTTRRQTRSVATTGNTPIIPMPAPSAPTTTTAGGKLLAPKPETAPRRVSGSTAPTSTTTRAGSNGSISVHGGRRIDTSTAHIKALTGSKGAAMCFESVSGTDLDTTVAIPNLAAADSLTPEEKARFSRDRNRLHAKNTRIRKKAYVDELKRTLDVLVKERDLAVAAKNRKAQIESEERDVRFSVVQEFLRLRGQNEQVPARWSAILEDGATLCAPNMEWKNISTASATSTTSGSSKGRGNGVPTKKMMTGVTALMKECNEFNKQLKKGSKRTAVGSLTYQCDRSSLLMEGANVILDWTASSVDSNKSLSMRGTCRASFNPQSNKLHAVELFFDSTPLFAKNT</sequence>
<dbReference type="CDD" id="cd14809">
    <property type="entry name" value="bZIP_AUREO-like"/>
    <property type="match status" value="1"/>
</dbReference>
<feature type="compositionally biased region" description="Polar residues" evidence="1">
    <location>
        <begin position="231"/>
        <end position="249"/>
    </location>
</feature>
<evidence type="ECO:0000313" key="2">
    <source>
        <dbReference type="EMBL" id="CAB9497702.1"/>
    </source>
</evidence>
<protein>
    <recommendedName>
        <fullName evidence="4">BZIP domain-containing protein</fullName>
    </recommendedName>
</protein>
<keyword evidence="3" id="KW-1185">Reference proteome</keyword>
<dbReference type="AlphaFoldDB" id="A0A9N8D732"/>
<proteinExistence type="predicted"/>
<dbReference type="Proteomes" id="UP001153069">
    <property type="component" value="Unassembled WGS sequence"/>
</dbReference>
<feature type="region of interest" description="Disordered" evidence="1">
    <location>
        <begin position="406"/>
        <end position="426"/>
    </location>
</feature>
<name>A0A9N8D732_9STRA</name>
<accession>A0A9N8D732</accession>
<gene>
    <name evidence="2" type="ORF">SEMRO_24_G016460.1</name>
</gene>
<feature type="compositionally biased region" description="Basic residues" evidence="1">
    <location>
        <begin position="179"/>
        <end position="189"/>
    </location>
</feature>
<evidence type="ECO:0008006" key="4">
    <source>
        <dbReference type="Google" id="ProtNLM"/>
    </source>
</evidence>
<reference evidence="2" key="1">
    <citation type="submission" date="2020-06" db="EMBL/GenBank/DDBJ databases">
        <authorList>
            <consortium name="Plant Systems Biology data submission"/>
        </authorList>
    </citation>
    <scope>NUCLEOTIDE SEQUENCE</scope>
    <source>
        <strain evidence="2">D6</strain>
    </source>
</reference>
<feature type="compositionally biased region" description="Low complexity" evidence="1">
    <location>
        <begin position="406"/>
        <end position="417"/>
    </location>
</feature>
<feature type="region of interest" description="Disordered" evidence="1">
    <location>
        <begin position="136"/>
        <end position="254"/>
    </location>
</feature>
<evidence type="ECO:0000313" key="3">
    <source>
        <dbReference type="Proteomes" id="UP001153069"/>
    </source>
</evidence>
<dbReference type="OrthoDB" id="48123at2759"/>